<keyword evidence="4" id="KW-0677">Repeat</keyword>
<dbReference type="Gene3D" id="3.80.10.10">
    <property type="entry name" value="Ribonuclease Inhibitor"/>
    <property type="match status" value="2"/>
</dbReference>
<dbReference type="InterPro" id="IPR032675">
    <property type="entry name" value="LRR_dom_sf"/>
</dbReference>
<dbReference type="InterPro" id="IPR051261">
    <property type="entry name" value="NLR"/>
</dbReference>
<dbReference type="SUPFAM" id="SSF52540">
    <property type="entry name" value="P-loop containing nucleoside triphosphate hydrolases"/>
    <property type="match status" value="1"/>
</dbReference>
<accession>A0AAV1EZN9</accession>
<dbReference type="InterPro" id="IPR001611">
    <property type="entry name" value="Leu-rich_rpt"/>
</dbReference>
<dbReference type="Pfam" id="PF17776">
    <property type="entry name" value="NLRC4_HD2"/>
    <property type="match status" value="1"/>
</dbReference>
<evidence type="ECO:0000259" key="8">
    <source>
        <dbReference type="PROSITE" id="PS50837"/>
    </source>
</evidence>
<name>A0AAV1EZN9_XYRNO</name>
<dbReference type="InterPro" id="IPR029495">
    <property type="entry name" value="NACHT-assoc"/>
</dbReference>
<keyword evidence="6" id="KW-0067">ATP-binding</keyword>
<evidence type="ECO:0000256" key="7">
    <source>
        <dbReference type="SAM" id="MobiDB-lite"/>
    </source>
</evidence>
<dbReference type="Pfam" id="PF13516">
    <property type="entry name" value="LRR_6"/>
    <property type="match status" value="6"/>
</dbReference>
<dbReference type="SMART" id="SM00368">
    <property type="entry name" value="LRR_RI"/>
    <property type="match status" value="11"/>
</dbReference>
<dbReference type="SMART" id="SM01288">
    <property type="entry name" value="FISNA"/>
    <property type="match status" value="1"/>
</dbReference>
<dbReference type="GO" id="GO:0005524">
    <property type="term" value="F:ATP binding"/>
    <property type="evidence" value="ECO:0007669"/>
    <property type="project" value="UniProtKB-KW"/>
</dbReference>
<dbReference type="InterPro" id="IPR027417">
    <property type="entry name" value="P-loop_NTPase"/>
</dbReference>
<keyword evidence="3" id="KW-0433">Leucine-rich repeat</keyword>
<dbReference type="InterPro" id="IPR041075">
    <property type="entry name" value="NOD1/2_WH"/>
</dbReference>
<keyword evidence="2" id="KW-0963">Cytoplasm</keyword>
<evidence type="ECO:0000313" key="9">
    <source>
        <dbReference type="EMBL" id="CAJ1054170.1"/>
    </source>
</evidence>
<dbReference type="EMBL" id="OY660866">
    <property type="protein sequence ID" value="CAJ1054170.1"/>
    <property type="molecule type" value="Genomic_DNA"/>
</dbReference>
<dbReference type="Gene3D" id="3.40.50.300">
    <property type="entry name" value="P-loop containing nucleotide triphosphate hydrolases"/>
    <property type="match status" value="1"/>
</dbReference>
<dbReference type="InterPro" id="IPR007111">
    <property type="entry name" value="NACHT_NTPase"/>
</dbReference>
<dbReference type="SUPFAM" id="SSF52047">
    <property type="entry name" value="RNI-like"/>
    <property type="match status" value="1"/>
</dbReference>
<dbReference type="GO" id="GO:0005737">
    <property type="term" value="C:cytoplasm"/>
    <property type="evidence" value="ECO:0007669"/>
    <property type="project" value="UniProtKB-SubCell"/>
</dbReference>
<dbReference type="InterPro" id="IPR041267">
    <property type="entry name" value="NLRP_HD2"/>
</dbReference>
<dbReference type="PROSITE" id="PS50837">
    <property type="entry name" value="NACHT"/>
    <property type="match status" value="1"/>
</dbReference>
<evidence type="ECO:0000256" key="5">
    <source>
        <dbReference type="ARBA" id="ARBA00022741"/>
    </source>
</evidence>
<evidence type="ECO:0000256" key="2">
    <source>
        <dbReference type="ARBA" id="ARBA00022490"/>
    </source>
</evidence>
<evidence type="ECO:0000256" key="1">
    <source>
        <dbReference type="ARBA" id="ARBA00004496"/>
    </source>
</evidence>
<dbReference type="Pfam" id="PF14484">
    <property type="entry name" value="FISNA"/>
    <property type="match status" value="1"/>
</dbReference>
<evidence type="ECO:0000256" key="3">
    <source>
        <dbReference type="ARBA" id="ARBA00022614"/>
    </source>
</evidence>
<dbReference type="PANTHER" id="PTHR24106">
    <property type="entry name" value="NACHT, LRR AND CARD DOMAINS-CONTAINING"/>
    <property type="match status" value="1"/>
</dbReference>
<evidence type="ECO:0000256" key="4">
    <source>
        <dbReference type="ARBA" id="ARBA00022737"/>
    </source>
</evidence>
<feature type="compositionally biased region" description="Basic and acidic residues" evidence="7">
    <location>
        <begin position="10"/>
        <end position="19"/>
    </location>
</feature>
<dbReference type="FunFam" id="3.40.50.300:FF:001524">
    <property type="entry name" value="Si:dkey-126g1.7"/>
    <property type="match status" value="1"/>
</dbReference>
<feature type="compositionally biased region" description="Polar residues" evidence="7">
    <location>
        <begin position="20"/>
        <end position="29"/>
    </location>
</feature>
<dbReference type="PROSITE" id="PS51450">
    <property type="entry name" value="LRR"/>
    <property type="match status" value="2"/>
</dbReference>
<protein>
    <submittedName>
        <fullName evidence="9">NACHT, LRR and PYD domains-containing protein 3-like isoform X8</fullName>
    </submittedName>
</protein>
<dbReference type="Proteomes" id="UP001178508">
    <property type="component" value="Chromosome 3"/>
</dbReference>
<sequence length="1004" mass="112473">MMGNKTSQRVPDRSDHETQRTVSRITAQDGSVAFAPQISGVHVQGNVNMNVNVNSSTPPEDPAPPENKDYIPKCRASLKSFLDTETRNLFQGTKDTGSSSPLDKIYTELYITEGESGGVNSEHEVTELQRHRSSGEEKKIILNDIFKPLPDEDDPPRIVLTKGIAGIGKTVSVRKFTQDWARGKANQTIQFLFPFTFRELNLSQDKEWSLMELIGDNFDEVKDLEAADYEGFGILFIFDGLDESKLSLNFNKHKICRSITEPTTVDVLLTNLIRGKLLHQASIWITGRPAACTTIPPEFINRVTEVRGFTDEQKKEYLQKQVRDKKVAKKILKHLLSKPLRSLYIMCHIPIFCWISGTTLQSLLTKPQPGELPKTLSGMYTHFLIVQTQITCEKDYDGPKTDMELIMKLGKLAFEQLRVGNMIFDGKVMEKYDIDLKQAADYSGVCTQIIKKEYGLHKQEMYCFIHLSVQEFLAALYVLETFICSGENVLPSKTDEERTEPSILLLHRDAVNMALDSKKGQWDLFLRFLLGLSQDNNQRLIQKVFGFEAGGPRSNEESIHYIHQRIRRLSYHEQRINLFHCLNELGDQTLVKQVQQYQNSGDVSKLLPQHWSALAYLLLVSYEDLDLFDLKKFSRSEEVLERLLHVFKESKVALLDDCGLTDRSCRDISSVLSSESCSLVALDLSRNKFRDTGMALLAEGLQSPNCKLQKLVLSDCGVTKEGCQSLARALTSNPSHLRELDLSKNRFCDEGLEPLSEILNRCSLETLSLFNTNLREETAAALASALNPARLKELDLGGNVLGDGGVEQISGLLRNPVCKVETLRLSGCRFSQSGCVSLASSLKSNPAHLRVLDLSRNQLTDEGVGHLSEVWFEPSCELRTLSLSCCSLTSACCPYLTDLRPAATGEVRPCPALKDLDLSHNLLKDEGVELLCDWLRKSCCCLEVLRLSRVTDSSCRSLASALKSNISLKELDLSQTDPEGSGVKLLTDVQRDGGAKLQTLTVRQ</sequence>
<feature type="domain" description="NACHT" evidence="8">
    <location>
        <begin position="157"/>
        <end position="291"/>
    </location>
</feature>
<evidence type="ECO:0000313" key="10">
    <source>
        <dbReference type="Proteomes" id="UP001178508"/>
    </source>
</evidence>
<proteinExistence type="predicted"/>
<dbReference type="AlphaFoldDB" id="A0AAV1EZN9"/>
<keyword evidence="5" id="KW-0547">Nucleotide-binding</keyword>
<gene>
    <name evidence="9" type="ORF">XNOV1_A001271</name>
</gene>
<organism evidence="9 10">
    <name type="scientific">Xyrichtys novacula</name>
    <name type="common">Pearly razorfish</name>
    <name type="synonym">Hemipteronotus novacula</name>
    <dbReference type="NCBI Taxonomy" id="13765"/>
    <lineage>
        <taxon>Eukaryota</taxon>
        <taxon>Metazoa</taxon>
        <taxon>Chordata</taxon>
        <taxon>Craniata</taxon>
        <taxon>Vertebrata</taxon>
        <taxon>Euteleostomi</taxon>
        <taxon>Actinopterygii</taxon>
        <taxon>Neopterygii</taxon>
        <taxon>Teleostei</taxon>
        <taxon>Neoteleostei</taxon>
        <taxon>Acanthomorphata</taxon>
        <taxon>Eupercaria</taxon>
        <taxon>Labriformes</taxon>
        <taxon>Labridae</taxon>
        <taxon>Xyrichtys</taxon>
    </lineage>
</organism>
<feature type="region of interest" description="Disordered" evidence="7">
    <location>
        <begin position="1"/>
        <end position="30"/>
    </location>
</feature>
<reference evidence="9" key="1">
    <citation type="submission" date="2023-08" db="EMBL/GenBank/DDBJ databases">
        <authorList>
            <person name="Alioto T."/>
            <person name="Alioto T."/>
            <person name="Gomez Garrido J."/>
        </authorList>
    </citation>
    <scope>NUCLEOTIDE SEQUENCE</scope>
</reference>
<keyword evidence="10" id="KW-1185">Reference proteome</keyword>
<evidence type="ECO:0000256" key="6">
    <source>
        <dbReference type="ARBA" id="ARBA00022840"/>
    </source>
</evidence>
<dbReference type="Pfam" id="PF05729">
    <property type="entry name" value="NACHT"/>
    <property type="match status" value="1"/>
</dbReference>
<dbReference type="Pfam" id="PF17779">
    <property type="entry name" value="WHD_NOD2"/>
    <property type="match status" value="1"/>
</dbReference>
<comment type="subcellular location">
    <subcellularLocation>
        <location evidence="1">Cytoplasm</location>
    </subcellularLocation>
</comment>